<feature type="chain" id="PRO_5035312295" evidence="2">
    <location>
        <begin position="20"/>
        <end position="220"/>
    </location>
</feature>
<evidence type="ECO:0000256" key="1">
    <source>
        <dbReference type="ARBA" id="ARBA00022729"/>
    </source>
</evidence>
<accession>A0A8J7M4N1</accession>
<protein>
    <submittedName>
        <fullName evidence="4">Outer membrane beta-barrel protein</fullName>
    </submittedName>
</protein>
<evidence type="ECO:0000256" key="2">
    <source>
        <dbReference type="SAM" id="SignalP"/>
    </source>
</evidence>
<gene>
    <name evidence="4" type="ORF">JFN93_24475</name>
</gene>
<dbReference type="AlphaFoldDB" id="A0A8J7M4N1"/>
<feature type="signal peptide" evidence="2">
    <location>
        <begin position="1"/>
        <end position="19"/>
    </location>
</feature>
<evidence type="ECO:0000313" key="5">
    <source>
        <dbReference type="Proteomes" id="UP000636888"/>
    </source>
</evidence>
<evidence type="ECO:0000313" key="4">
    <source>
        <dbReference type="EMBL" id="MBJ6727878.1"/>
    </source>
</evidence>
<keyword evidence="1 2" id="KW-0732">Signal</keyword>
<dbReference type="InterPro" id="IPR011250">
    <property type="entry name" value="OMP/PagP_B-barrel"/>
</dbReference>
<feature type="domain" description="Outer membrane protein beta-barrel" evidence="3">
    <location>
        <begin position="6"/>
        <end position="164"/>
    </location>
</feature>
<reference evidence="4" key="1">
    <citation type="submission" date="2020-12" db="EMBL/GenBank/DDBJ databases">
        <title>Geomonas sp. Red875, isolated from river sediment.</title>
        <authorList>
            <person name="Xu Z."/>
            <person name="Zhang Z."/>
            <person name="Masuda Y."/>
            <person name="Itoh H."/>
            <person name="Senoo K."/>
        </authorList>
    </citation>
    <scope>NUCLEOTIDE SEQUENCE</scope>
    <source>
        <strain evidence="4">Red875</strain>
    </source>
</reference>
<evidence type="ECO:0000259" key="3">
    <source>
        <dbReference type="Pfam" id="PF13505"/>
    </source>
</evidence>
<dbReference type="SUPFAM" id="SSF56925">
    <property type="entry name" value="OMPA-like"/>
    <property type="match status" value="1"/>
</dbReference>
<name>A0A8J7M4N1_9BACT</name>
<dbReference type="Proteomes" id="UP000636888">
    <property type="component" value="Unassembled WGS sequence"/>
</dbReference>
<dbReference type="NCBIfam" id="NF040596">
    <property type="entry name" value="MXAN_2562_fam"/>
    <property type="match status" value="1"/>
</dbReference>
<keyword evidence="5" id="KW-1185">Reference proteome</keyword>
<sequence length="220" mass="23702">MRKLILAIVLLLLSAPAFAAEAPASRPHWSLEFKGGAFFPDAGQWSTFYGQNYTSEFGAALAYKVTRNVEVGLEASYMHASGKGTAAQSTGSTPVVTGDTARMEIVPLDLFVLFRGVFDEKQWLVPYAGGGYTRLFYRQNATGSPENRGSTNGFHARAGLQFLLDRIDPDAAKSAAKEVGLQHTYFFVEGKYLRAVADTVPSGTVNLGGVSTLGGLLFEF</sequence>
<dbReference type="Pfam" id="PF13505">
    <property type="entry name" value="OMP_b-brl"/>
    <property type="match status" value="1"/>
</dbReference>
<proteinExistence type="predicted"/>
<organism evidence="4 5">
    <name type="scientific">Geomesophilobacter sediminis</name>
    <dbReference type="NCBI Taxonomy" id="2798584"/>
    <lineage>
        <taxon>Bacteria</taxon>
        <taxon>Pseudomonadati</taxon>
        <taxon>Thermodesulfobacteriota</taxon>
        <taxon>Desulfuromonadia</taxon>
        <taxon>Geobacterales</taxon>
        <taxon>Geobacteraceae</taxon>
        <taxon>Geomesophilobacter</taxon>
    </lineage>
</organism>
<dbReference type="EMBL" id="JAEMHM010000032">
    <property type="protein sequence ID" value="MBJ6727878.1"/>
    <property type="molecule type" value="Genomic_DNA"/>
</dbReference>
<dbReference type="RefSeq" id="WP_199387019.1">
    <property type="nucleotide sequence ID" value="NZ_JAEMHM010000032.1"/>
</dbReference>
<comment type="caution">
    <text evidence="4">The sequence shown here is derived from an EMBL/GenBank/DDBJ whole genome shotgun (WGS) entry which is preliminary data.</text>
</comment>
<dbReference type="InterPro" id="IPR027385">
    <property type="entry name" value="Beta-barrel_OMP"/>
</dbReference>
<dbReference type="Gene3D" id="2.40.160.20">
    <property type="match status" value="1"/>
</dbReference>